<dbReference type="GO" id="GO:0009401">
    <property type="term" value="P:phosphoenolpyruvate-dependent sugar phosphotransferase system"/>
    <property type="evidence" value="ECO:0007669"/>
    <property type="project" value="InterPro"/>
</dbReference>
<proteinExistence type="predicted"/>
<keyword evidence="3" id="KW-0805">Transcription regulation</keyword>
<feature type="domain" description="PTS EIIA type-2" evidence="5">
    <location>
        <begin position="528"/>
        <end position="675"/>
    </location>
</feature>
<dbReference type="InterPro" id="IPR036388">
    <property type="entry name" value="WH-like_DNA-bd_sf"/>
</dbReference>
<sequence length="684" mass="78511">MFLTDRERHIVSILLNAPSGVKVKELTDLLDVSRRTVYRELASLEETLAHSNVSIINQRGVGYQLEGDEEKIHSLGRQIEDAQPSEMTIQERQRALSLRLLLSDSLTMEALAEELRVSPSTVQSDLDDVEEELERFGVYIDRVKFQGLTVIARERKRREIASQLIYGSVEDYDFFKYLNTLKEYPESQFNDYFLSCLTPESLHYANEAINHESSQQFIKVTDNQLQHVIIILALTIDRIQAGHAINEAIPAKAISQDIIYLSHEILGYISSEMALAIDLDERHFIALQLEGLNYKTSQSIFFETFDSQLTYQVKELIRLVTEHTGNDFRYDDSLFYDLVAHIQATLKRPVLLDYKLDTPVLKRINEEYPNLAVALDMAWEEVFTGHELTNDEKAYVVIHFATSLERYPSIQREVNAIVVSSSGVGTGKILESRLKRYLPEINSVTVIQLSRLQLVDFSKYQLILSTIYLSGMNRDYRVISPLLTDKEIASIREDIHARIQEDKNVESQITQHTNLSFDQLYDYLADAKYILDQLDLTQIEAEATVELTLQAIIKELNSDIIEDVAKVSRKVNERYLKAPIGIPKSSVALFHSSNHWVKQPYFSIYELDRSFALVGMDGQEIQLKRMLLMIAPEKMTVYQQQLLGLISSSIIESDINTVIYEKGTLEEIRELISSLFVKEVQHLH</sequence>
<protein>
    <submittedName>
        <fullName evidence="8">Transcription antiterminator</fullName>
    </submittedName>
</protein>
<gene>
    <name evidence="8" type="ORF">FEZ33_04825</name>
</gene>
<dbReference type="PROSITE" id="PS51099">
    <property type="entry name" value="PTS_EIIB_TYPE_2"/>
    <property type="match status" value="1"/>
</dbReference>
<dbReference type="GO" id="GO:0006355">
    <property type="term" value="P:regulation of DNA-templated transcription"/>
    <property type="evidence" value="ECO:0007669"/>
    <property type="project" value="InterPro"/>
</dbReference>
<keyword evidence="1" id="KW-0808">Transferase</keyword>
<dbReference type="Proteomes" id="UP000306420">
    <property type="component" value="Unassembled WGS sequence"/>
</dbReference>
<dbReference type="InterPro" id="IPR013011">
    <property type="entry name" value="PTS_EIIB_2"/>
</dbReference>
<evidence type="ECO:0000313" key="8">
    <source>
        <dbReference type="EMBL" id="TLQ41674.1"/>
    </source>
</evidence>
<dbReference type="InterPro" id="IPR013196">
    <property type="entry name" value="HTH_11"/>
</dbReference>
<dbReference type="Pfam" id="PF00874">
    <property type="entry name" value="PRD"/>
    <property type="match status" value="1"/>
</dbReference>
<evidence type="ECO:0000256" key="1">
    <source>
        <dbReference type="ARBA" id="ARBA00022679"/>
    </source>
</evidence>
<dbReference type="PROSITE" id="PS51372">
    <property type="entry name" value="PRD_2"/>
    <property type="match status" value="1"/>
</dbReference>
<dbReference type="Gene3D" id="1.10.1790.10">
    <property type="entry name" value="PRD domain"/>
    <property type="match status" value="1"/>
</dbReference>
<dbReference type="PROSITE" id="PS51094">
    <property type="entry name" value="PTS_EIIA_TYPE_2"/>
    <property type="match status" value="1"/>
</dbReference>
<reference evidence="8 9" key="1">
    <citation type="submission" date="2019-05" db="EMBL/GenBank/DDBJ databases">
        <title>The metagenome of a microbial culture collection derived from dairy environment covers the genomic content of the human microbiome.</title>
        <authorList>
            <person name="Roder T."/>
            <person name="Wuthrich D."/>
            <person name="Sattari Z."/>
            <person name="Von Ah U."/>
            <person name="Bar C."/>
            <person name="Ronchi F."/>
            <person name="Macpherson A.J."/>
            <person name="Ganal-Vonarburg S.C."/>
            <person name="Bruggmann R."/>
            <person name="Vergeres G."/>
        </authorList>
    </citation>
    <scope>NUCLEOTIDE SEQUENCE [LARGE SCALE GENOMIC DNA]</scope>
    <source>
        <strain evidence="8 9">FAM 24227</strain>
    </source>
</reference>
<dbReference type="SUPFAM" id="SSF63520">
    <property type="entry name" value="PTS-regulatory domain, PRD"/>
    <property type="match status" value="1"/>
</dbReference>
<feature type="domain" description="PTS EIIB type-2" evidence="6">
    <location>
        <begin position="414"/>
        <end position="503"/>
    </location>
</feature>
<dbReference type="Gene3D" id="1.10.10.10">
    <property type="entry name" value="Winged helix-like DNA-binding domain superfamily/Winged helix DNA-binding domain"/>
    <property type="match status" value="1"/>
</dbReference>
<dbReference type="OrthoDB" id="9776005at2"/>
<dbReference type="EMBL" id="VBSP01000012">
    <property type="protein sequence ID" value="TLQ41674.1"/>
    <property type="molecule type" value="Genomic_DNA"/>
</dbReference>
<dbReference type="Pfam" id="PF08279">
    <property type="entry name" value="HTH_11"/>
    <property type="match status" value="1"/>
</dbReference>
<dbReference type="RefSeq" id="WP_138404272.1">
    <property type="nucleotide sequence ID" value="NZ_VBSP01000012.1"/>
</dbReference>
<dbReference type="AlphaFoldDB" id="A0A5R9DWL4"/>
<evidence type="ECO:0000256" key="3">
    <source>
        <dbReference type="ARBA" id="ARBA00023015"/>
    </source>
</evidence>
<evidence type="ECO:0000256" key="2">
    <source>
        <dbReference type="ARBA" id="ARBA00022737"/>
    </source>
</evidence>
<dbReference type="CDD" id="cd05568">
    <property type="entry name" value="PTS_IIB_bgl_like"/>
    <property type="match status" value="1"/>
</dbReference>
<name>A0A5R9DWL4_9LACT</name>
<keyword evidence="2" id="KW-0677">Repeat</keyword>
<evidence type="ECO:0000313" key="9">
    <source>
        <dbReference type="Proteomes" id="UP000306420"/>
    </source>
</evidence>
<dbReference type="Gene3D" id="3.40.930.10">
    <property type="entry name" value="Mannitol-specific EII, Chain A"/>
    <property type="match status" value="1"/>
</dbReference>
<dbReference type="SUPFAM" id="SSF52794">
    <property type="entry name" value="PTS system IIB component-like"/>
    <property type="match status" value="1"/>
</dbReference>
<dbReference type="InterPro" id="IPR002178">
    <property type="entry name" value="PTS_EIIA_type-2_dom"/>
</dbReference>
<organism evidence="8 9">
    <name type="scientific">Ruoffia tabacinasalis</name>
    <dbReference type="NCBI Taxonomy" id="87458"/>
    <lineage>
        <taxon>Bacteria</taxon>
        <taxon>Bacillati</taxon>
        <taxon>Bacillota</taxon>
        <taxon>Bacilli</taxon>
        <taxon>Lactobacillales</taxon>
        <taxon>Aerococcaceae</taxon>
        <taxon>Ruoffia</taxon>
    </lineage>
</organism>
<dbReference type="InterPro" id="IPR036634">
    <property type="entry name" value="PRD_sf"/>
</dbReference>
<dbReference type="InterPro" id="IPR050661">
    <property type="entry name" value="BglG_antiterminators"/>
</dbReference>
<dbReference type="SUPFAM" id="SSF46785">
    <property type="entry name" value="Winged helix' DNA-binding domain"/>
    <property type="match status" value="2"/>
</dbReference>
<comment type="caution">
    <text evidence="8">The sequence shown here is derived from an EMBL/GenBank/DDBJ whole genome shotgun (WGS) entry which is preliminary data.</text>
</comment>
<dbReference type="Pfam" id="PF00359">
    <property type="entry name" value="PTS_EIIA_2"/>
    <property type="match status" value="1"/>
</dbReference>
<evidence type="ECO:0000259" key="7">
    <source>
        <dbReference type="PROSITE" id="PS51372"/>
    </source>
</evidence>
<evidence type="ECO:0000259" key="6">
    <source>
        <dbReference type="PROSITE" id="PS51099"/>
    </source>
</evidence>
<feature type="domain" description="PRD" evidence="7">
    <location>
        <begin position="304"/>
        <end position="410"/>
    </location>
</feature>
<evidence type="ECO:0000259" key="5">
    <source>
        <dbReference type="PROSITE" id="PS51094"/>
    </source>
</evidence>
<dbReference type="InterPro" id="IPR016152">
    <property type="entry name" value="PTrfase/Anion_transptr"/>
</dbReference>
<evidence type="ECO:0000256" key="4">
    <source>
        <dbReference type="ARBA" id="ARBA00023163"/>
    </source>
</evidence>
<dbReference type="InterPro" id="IPR036095">
    <property type="entry name" value="PTS_EIIB-like_sf"/>
</dbReference>
<dbReference type="InterPro" id="IPR011608">
    <property type="entry name" value="PRD"/>
</dbReference>
<dbReference type="PANTHER" id="PTHR30185:SF18">
    <property type="entry name" value="TRANSCRIPTIONAL REGULATOR MTLR"/>
    <property type="match status" value="1"/>
</dbReference>
<dbReference type="SUPFAM" id="SSF55804">
    <property type="entry name" value="Phoshotransferase/anion transport protein"/>
    <property type="match status" value="1"/>
</dbReference>
<dbReference type="InterPro" id="IPR036390">
    <property type="entry name" value="WH_DNA-bd_sf"/>
</dbReference>
<accession>A0A5R9DWL4</accession>
<dbReference type="GO" id="GO:0008982">
    <property type="term" value="F:protein-N(PI)-phosphohistidine-sugar phosphotransferase activity"/>
    <property type="evidence" value="ECO:0007669"/>
    <property type="project" value="InterPro"/>
</dbReference>
<keyword evidence="4" id="KW-0804">Transcription</keyword>
<dbReference type="PANTHER" id="PTHR30185">
    <property type="entry name" value="CRYPTIC BETA-GLUCOSIDE BGL OPERON ANTITERMINATOR"/>
    <property type="match status" value="1"/>
</dbReference>